<evidence type="ECO:0000256" key="1">
    <source>
        <dbReference type="SAM" id="Phobius"/>
    </source>
</evidence>
<feature type="transmembrane region" description="Helical" evidence="1">
    <location>
        <begin position="49"/>
        <end position="69"/>
    </location>
</feature>
<dbReference type="GO" id="GO:0016787">
    <property type="term" value="F:hydrolase activity"/>
    <property type="evidence" value="ECO:0007669"/>
    <property type="project" value="UniProtKB-KW"/>
</dbReference>
<evidence type="ECO:0000313" key="3">
    <source>
        <dbReference type="Proteomes" id="UP000592180"/>
    </source>
</evidence>
<accession>A0A840KN61</accession>
<keyword evidence="1" id="KW-1133">Transmembrane helix</keyword>
<dbReference type="AlphaFoldDB" id="A0A840KN61"/>
<feature type="transmembrane region" description="Helical" evidence="1">
    <location>
        <begin position="81"/>
        <end position="103"/>
    </location>
</feature>
<evidence type="ECO:0000313" key="2">
    <source>
        <dbReference type="EMBL" id="MBB4808272.1"/>
    </source>
</evidence>
<keyword evidence="1" id="KW-0812">Transmembrane</keyword>
<dbReference type="RefSeq" id="WP_184192041.1">
    <property type="nucleotide sequence ID" value="NZ_JACHLE010000009.1"/>
</dbReference>
<reference evidence="2 3" key="1">
    <citation type="submission" date="2020-08" db="EMBL/GenBank/DDBJ databases">
        <title>Functional genomics of gut bacteria from endangered species of beetles.</title>
        <authorList>
            <person name="Carlos-Shanley C."/>
        </authorList>
    </citation>
    <scope>NUCLEOTIDE SEQUENCE [LARGE SCALE GENOMIC DNA]</scope>
    <source>
        <strain evidence="2 3">S00151</strain>
    </source>
</reference>
<sequence>MKLTPKNPLVMMLLSLMAGMFITISFLETPMKFQVQGMTLPIALKLGKLMFGISTRIQAVLLILILICMLLRKKSYTKLDFVLIIVFFLILIVENFWMLPVLNVRVDLLSNGKPIPPSELHNYFIYAESAKAVILILSIILQFKTKKNGYWVY</sequence>
<feature type="transmembrane region" description="Helical" evidence="1">
    <location>
        <begin position="123"/>
        <end position="143"/>
    </location>
</feature>
<dbReference type="EMBL" id="JACHLE010000009">
    <property type="protein sequence ID" value="MBB4808272.1"/>
    <property type="molecule type" value="Genomic_DNA"/>
</dbReference>
<gene>
    <name evidence="2" type="ORF">HNP38_003614</name>
</gene>
<name>A0A840KN61_9FLAO</name>
<feature type="transmembrane region" description="Helical" evidence="1">
    <location>
        <begin position="9"/>
        <end position="29"/>
    </location>
</feature>
<keyword evidence="2" id="KW-0378">Hydrolase</keyword>
<keyword evidence="3" id="KW-1185">Reference proteome</keyword>
<protein>
    <submittedName>
        <fullName evidence="2">Membrane-associated HD superfamily phosphohydrolase</fullName>
    </submittedName>
</protein>
<organism evidence="2 3">
    <name type="scientific">Chryseobacterium defluvii</name>
    <dbReference type="NCBI Taxonomy" id="160396"/>
    <lineage>
        <taxon>Bacteria</taxon>
        <taxon>Pseudomonadati</taxon>
        <taxon>Bacteroidota</taxon>
        <taxon>Flavobacteriia</taxon>
        <taxon>Flavobacteriales</taxon>
        <taxon>Weeksellaceae</taxon>
        <taxon>Chryseobacterium group</taxon>
        <taxon>Chryseobacterium</taxon>
    </lineage>
</organism>
<proteinExistence type="predicted"/>
<comment type="caution">
    <text evidence="2">The sequence shown here is derived from an EMBL/GenBank/DDBJ whole genome shotgun (WGS) entry which is preliminary data.</text>
</comment>
<dbReference type="Proteomes" id="UP000592180">
    <property type="component" value="Unassembled WGS sequence"/>
</dbReference>
<keyword evidence="1" id="KW-0472">Membrane</keyword>